<accession>A0A0F9NAB0</accession>
<dbReference type="InterPro" id="IPR007171">
    <property type="entry name" value="DUF371"/>
</dbReference>
<evidence type="ECO:0000313" key="1">
    <source>
        <dbReference type="EMBL" id="KKM78292.1"/>
    </source>
</evidence>
<dbReference type="Gene3D" id="2.60.120.630">
    <property type="entry name" value="mth639 domain like"/>
    <property type="match status" value="1"/>
</dbReference>
<organism evidence="1">
    <name type="scientific">marine sediment metagenome</name>
    <dbReference type="NCBI Taxonomy" id="412755"/>
    <lineage>
        <taxon>unclassified sequences</taxon>
        <taxon>metagenomes</taxon>
        <taxon>ecological metagenomes</taxon>
    </lineage>
</organism>
<protein>
    <submittedName>
        <fullName evidence="1">Uncharacterized protein</fullName>
    </submittedName>
</protein>
<reference evidence="1" key="1">
    <citation type="journal article" date="2015" name="Nature">
        <title>Complex archaea that bridge the gap between prokaryotes and eukaryotes.</title>
        <authorList>
            <person name="Spang A."/>
            <person name="Saw J.H."/>
            <person name="Jorgensen S.L."/>
            <person name="Zaremba-Niedzwiedzka K."/>
            <person name="Martijn J."/>
            <person name="Lind A.E."/>
            <person name="van Eijk R."/>
            <person name="Schleper C."/>
            <person name="Guy L."/>
            <person name="Ettema T.J."/>
        </authorList>
    </citation>
    <scope>NUCLEOTIDE SEQUENCE</scope>
</reference>
<dbReference type="AlphaFoldDB" id="A0A0F9NAB0"/>
<proteinExistence type="predicted"/>
<comment type="caution">
    <text evidence="1">The sequence shown here is derived from an EMBL/GenBank/DDBJ whole genome shotgun (WGS) entry which is preliminary data.</text>
</comment>
<feature type="non-terminal residue" evidence="1">
    <location>
        <position position="32"/>
    </location>
</feature>
<name>A0A0F9NAB0_9ZZZZ</name>
<gene>
    <name evidence="1" type="ORF">LCGC14_1361380</name>
</gene>
<dbReference type="InterPro" id="IPR023131">
    <property type="entry name" value="Mth639-like_dom_sf"/>
</dbReference>
<sequence>MKITEEIYAYGHKNVLGIHNTTIEITKNTNLT</sequence>
<dbReference type="EMBL" id="LAZR01008512">
    <property type="protein sequence ID" value="KKM78292.1"/>
    <property type="molecule type" value="Genomic_DNA"/>
</dbReference>
<dbReference type="Pfam" id="PF04027">
    <property type="entry name" value="DUF371"/>
    <property type="match status" value="1"/>
</dbReference>